<evidence type="ECO:0000313" key="3">
    <source>
        <dbReference type="EMBL" id="KEF56345.1"/>
    </source>
</evidence>
<dbReference type="EMBL" id="AMGV01000006">
    <property type="protein sequence ID" value="KEF56345.1"/>
    <property type="molecule type" value="Genomic_DNA"/>
</dbReference>
<protein>
    <recommendedName>
        <fullName evidence="2">N-acetyltransferase domain-containing protein</fullName>
    </recommendedName>
</protein>
<dbReference type="Gene3D" id="3.40.630.30">
    <property type="match status" value="1"/>
</dbReference>
<dbReference type="VEuPathDB" id="FungiDB:A1O9_07926"/>
<proteinExistence type="predicted"/>
<dbReference type="PANTHER" id="PTHR42791:SF14">
    <property type="entry name" value="N-ACETYLTRANSFERASE DOMAIN-CONTAINING PROTEIN"/>
    <property type="match status" value="1"/>
</dbReference>
<keyword evidence="4" id="KW-1185">Reference proteome</keyword>
<organism evidence="3 4">
    <name type="scientific">Exophiala aquamarina CBS 119918</name>
    <dbReference type="NCBI Taxonomy" id="1182545"/>
    <lineage>
        <taxon>Eukaryota</taxon>
        <taxon>Fungi</taxon>
        <taxon>Dikarya</taxon>
        <taxon>Ascomycota</taxon>
        <taxon>Pezizomycotina</taxon>
        <taxon>Eurotiomycetes</taxon>
        <taxon>Chaetothyriomycetidae</taxon>
        <taxon>Chaetothyriales</taxon>
        <taxon>Herpotrichiellaceae</taxon>
        <taxon>Exophiala</taxon>
    </lineage>
</organism>
<accession>A0A072PLG3</accession>
<feature type="region of interest" description="Disordered" evidence="1">
    <location>
        <begin position="121"/>
        <end position="153"/>
    </location>
</feature>
<dbReference type="PANTHER" id="PTHR42791">
    <property type="entry name" value="GNAT FAMILY ACETYLTRANSFERASE"/>
    <property type="match status" value="1"/>
</dbReference>
<evidence type="ECO:0000313" key="4">
    <source>
        <dbReference type="Proteomes" id="UP000027920"/>
    </source>
</evidence>
<dbReference type="GO" id="GO:0016747">
    <property type="term" value="F:acyltransferase activity, transferring groups other than amino-acyl groups"/>
    <property type="evidence" value="ECO:0007669"/>
    <property type="project" value="InterPro"/>
</dbReference>
<dbReference type="SUPFAM" id="SSF55729">
    <property type="entry name" value="Acyl-CoA N-acyltransferases (Nat)"/>
    <property type="match status" value="1"/>
</dbReference>
<dbReference type="STRING" id="1182545.A0A072PLG3"/>
<feature type="domain" description="N-acetyltransferase" evidence="2">
    <location>
        <begin position="179"/>
        <end position="234"/>
    </location>
</feature>
<name>A0A072PLG3_9EURO</name>
<dbReference type="InterPro" id="IPR052523">
    <property type="entry name" value="Trichothecene_AcTrans"/>
</dbReference>
<comment type="caution">
    <text evidence="3">The sequence shown here is derived from an EMBL/GenBank/DDBJ whole genome shotgun (WGS) entry which is preliminary data.</text>
</comment>
<dbReference type="AlphaFoldDB" id="A0A072PLG3"/>
<dbReference type="InterPro" id="IPR016181">
    <property type="entry name" value="Acyl_CoA_acyltransferase"/>
</dbReference>
<dbReference type="CDD" id="cd04301">
    <property type="entry name" value="NAT_SF"/>
    <property type="match status" value="1"/>
</dbReference>
<evidence type="ECO:0000259" key="2">
    <source>
        <dbReference type="Pfam" id="PF00583"/>
    </source>
</evidence>
<dbReference type="Proteomes" id="UP000027920">
    <property type="component" value="Unassembled WGS sequence"/>
</dbReference>
<dbReference type="RefSeq" id="XP_013258935.1">
    <property type="nucleotide sequence ID" value="XM_013403481.1"/>
</dbReference>
<feature type="compositionally biased region" description="Basic and acidic residues" evidence="1">
    <location>
        <begin position="122"/>
        <end position="132"/>
    </location>
</feature>
<gene>
    <name evidence="3" type="ORF">A1O9_07926</name>
</gene>
<dbReference type="InterPro" id="IPR000182">
    <property type="entry name" value="GNAT_dom"/>
</dbReference>
<dbReference type="Pfam" id="PF00583">
    <property type="entry name" value="Acetyltransf_1"/>
    <property type="match status" value="1"/>
</dbReference>
<dbReference type="HOGENOM" id="CLU_949960_0_0_1"/>
<reference evidence="3 4" key="1">
    <citation type="submission" date="2013-03" db="EMBL/GenBank/DDBJ databases">
        <title>The Genome Sequence of Exophiala aquamarina CBS 119918.</title>
        <authorList>
            <consortium name="The Broad Institute Genomics Platform"/>
            <person name="Cuomo C."/>
            <person name="de Hoog S."/>
            <person name="Gorbushina A."/>
            <person name="Walker B."/>
            <person name="Young S.K."/>
            <person name="Zeng Q."/>
            <person name="Gargeya S."/>
            <person name="Fitzgerald M."/>
            <person name="Haas B."/>
            <person name="Abouelleil A."/>
            <person name="Allen A.W."/>
            <person name="Alvarado L."/>
            <person name="Arachchi H.M."/>
            <person name="Berlin A.M."/>
            <person name="Chapman S.B."/>
            <person name="Gainer-Dewar J."/>
            <person name="Goldberg J."/>
            <person name="Griggs A."/>
            <person name="Gujja S."/>
            <person name="Hansen M."/>
            <person name="Howarth C."/>
            <person name="Imamovic A."/>
            <person name="Ireland A."/>
            <person name="Larimer J."/>
            <person name="McCowan C."/>
            <person name="Murphy C."/>
            <person name="Pearson M."/>
            <person name="Poon T.W."/>
            <person name="Priest M."/>
            <person name="Roberts A."/>
            <person name="Saif S."/>
            <person name="Shea T."/>
            <person name="Sisk P."/>
            <person name="Sykes S."/>
            <person name="Wortman J."/>
            <person name="Nusbaum C."/>
            <person name="Birren B."/>
        </authorList>
    </citation>
    <scope>NUCLEOTIDE SEQUENCE [LARGE SCALE GENOMIC DNA]</scope>
    <source>
        <strain evidence="3 4">CBS 119918</strain>
    </source>
</reference>
<evidence type="ECO:0000256" key="1">
    <source>
        <dbReference type="SAM" id="MobiDB-lite"/>
    </source>
</evidence>
<sequence length="302" mass="33192">MTLHTYTLSRSRPHDFKLFRAIARVHLAAWLEIPLMGTIMYRPELTNAANWARYLQTDTESLKNEDEVRFVVVLDDQLVPDETDVETDVEGAGEAEGDGARPEGRVIAAIKYYVVPATGAHPDTETQREIDKQSASSVAADTEAAATSSAKTPHMNHELSDIFVASLIAARQEATQLIGAHVLIDNVYTDPAHHRRGAAGMLMRLAVREADQLGLPCMLEASPMGMKVYESVGFGVLPGKDIWIDLLRWEEGGDQGEEFSERRLEQAGGVRTAGDGWYVQMIMLRPAKSKSKSKGLESGSID</sequence>
<feature type="compositionally biased region" description="Low complexity" evidence="1">
    <location>
        <begin position="134"/>
        <end position="152"/>
    </location>
</feature>
<dbReference type="OrthoDB" id="2115692at2759"/>
<dbReference type="GeneID" id="25282839"/>